<comment type="caution">
    <text evidence="3">The sequence shown here is derived from an EMBL/GenBank/DDBJ whole genome shotgun (WGS) entry which is preliminary data.</text>
</comment>
<dbReference type="PROSITE" id="PS50943">
    <property type="entry name" value="HTH_CROC1"/>
    <property type="match status" value="1"/>
</dbReference>
<dbReference type="Gene3D" id="2.30.110.10">
    <property type="entry name" value="Electron Transport, Fmn-binding Protein, Chain A"/>
    <property type="match status" value="1"/>
</dbReference>
<dbReference type="Proteomes" id="UP000236178">
    <property type="component" value="Unassembled WGS sequence"/>
</dbReference>
<dbReference type="SUPFAM" id="SSF50475">
    <property type="entry name" value="FMN-binding split barrel"/>
    <property type="match status" value="1"/>
</dbReference>
<feature type="compositionally biased region" description="Low complexity" evidence="1">
    <location>
        <begin position="24"/>
        <end position="36"/>
    </location>
</feature>
<dbReference type="SUPFAM" id="SSF47413">
    <property type="entry name" value="lambda repressor-like DNA-binding domains"/>
    <property type="match status" value="1"/>
</dbReference>
<dbReference type="SMART" id="SM00530">
    <property type="entry name" value="HTH_XRE"/>
    <property type="match status" value="1"/>
</dbReference>
<dbReference type="CDD" id="cd00093">
    <property type="entry name" value="HTH_XRE"/>
    <property type="match status" value="1"/>
</dbReference>
<protein>
    <submittedName>
        <fullName evidence="3">DNA-binding protein</fullName>
    </submittedName>
</protein>
<gene>
    <name evidence="3" type="ORF">CW362_12560</name>
</gene>
<evidence type="ECO:0000259" key="2">
    <source>
        <dbReference type="PROSITE" id="PS50943"/>
    </source>
</evidence>
<reference evidence="3 4" key="1">
    <citation type="submission" date="2017-12" db="EMBL/GenBank/DDBJ databases">
        <title>Streptomyces populusis sp. nov., a novel endophytic actinobacterium isolated from stems of Populus adenopoda Maxim.</title>
        <authorList>
            <person name="Wang Z."/>
        </authorList>
    </citation>
    <scope>NUCLEOTIDE SEQUENCE [LARGE SCALE GENOMIC DNA]</scope>
    <source>
        <strain evidence="3 4">A249</strain>
    </source>
</reference>
<dbReference type="Pfam" id="PF01381">
    <property type="entry name" value="HTH_3"/>
    <property type="match status" value="1"/>
</dbReference>
<feature type="compositionally biased region" description="Polar residues" evidence="1">
    <location>
        <begin position="8"/>
        <end position="18"/>
    </location>
</feature>
<accession>A0A2I0SRW0</accession>
<dbReference type="InterPro" id="IPR010982">
    <property type="entry name" value="Lambda_DNA-bd_dom_sf"/>
</dbReference>
<dbReference type="GO" id="GO:0003677">
    <property type="term" value="F:DNA binding"/>
    <property type="evidence" value="ECO:0007669"/>
    <property type="project" value="UniProtKB-KW"/>
</dbReference>
<dbReference type="InterPro" id="IPR001387">
    <property type="entry name" value="Cro/C1-type_HTH"/>
</dbReference>
<sequence>MSEGAPQATHSGIPSGTDSPREYSGTTSGAGTTAVTGDVGRRIAARREELGLSQEDAAVRAGVAVGYLRYLERRPTAAPGASALIRLADALGTSVAALHGGDVELPPGIGRAAAHSELVELDPEECRARLSTHGVGRIALDTPEGLAVLPVNYSVVDGSVSFRTAPGSAPATAVGARVAFEVDHIDEALSQGWSVLVRGRGRAVTGADAVRRLDALAHSRPWAGDVERDLWVRVDEEGISGRRIAVR</sequence>
<dbReference type="Gene3D" id="1.10.260.40">
    <property type="entry name" value="lambda repressor-like DNA-binding domains"/>
    <property type="match status" value="1"/>
</dbReference>
<feature type="region of interest" description="Disordered" evidence="1">
    <location>
        <begin position="1"/>
        <end position="36"/>
    </location>
</feature>
<name>A0A2I0SRW0_9ACTN</name>
<organism evidence="3 4">
    <name type="scientific">Streptomyces populi</name>
    <dbReference type="NCBI Taxonomy" id="2058924"/>
    <lineage>
        <taxon>Bacteria</taxon>
        <taxon>Bacillati</taxon>
        <taxon>Actinomycetota</taxon>
        <taxon>Actinomycetes</taxon>
        <taxon>Kitasatosporales</taxon>
        <taxon>Streptomycetaceae</taxon>
        <taxon>Streptomyces</taxon>
    </lineage>
</organism>
<proteinExistence type="predicted"/>
<keyword evidence="4" id="KW-1185">Reference proteome</keyword>
<dbReference type="Pfam" id="PF12900">
    <property type="entry name" value="Pyridox_ox_2"/>
    <property type="match status" value="1"/>
</dbReference>
<feature type="domain" description="HTH cro/C1-type" evidence="2">
    <location>
        <begin position="43"/>
        <end position="98"/>
    </location>
</feature>
<dbReference type="OrthoDB" id="7062584at2"/>
<dbReference type="InterPro" id="IPR024747">
    <property type="entry name" value="Pyridox_Oxase-rel"/>
</dbReference>
<evidence type="ECO:0000313" key="4">
    <source>
        <dbReference type="Proteomes" id="UP000236178"/>
    </source>
</evidence>
<dbReference type="AlphaFoldDB" id="A0A2I0SRW0"/>
<evidence type="ECO:0000313" key="3">
    <source>
        <dbReference type="EMBL" id="PKT72670.1"/>
    </source>
</evidence>
<dbReference type="EMBL" id="PJOS01000019">
    <property type="protein sequence ID" value="PKT72670.1"/>
    <property type="molecule type" value="Genomic_DNA"/>
</dbReference>
<keyword evidence="3" id="KW-0238">DNA-binding</keyword>
<evidence type="ECO:0000256" key="1">
    <source>
        <dbReference type="SAM" id="MobiDB-lite"/>
    </source>
</evidence>
<dbReference type="InterPro" id="IPR012349">
    <property type="entry name" value="Split_barrel_FMN-bd"/>
</dbReference>